<name>A0A4C2A3B6_EUMVA</name>
<evidence type="ECO:0000256" key="1">
    <source>
        <dbReference type="SAM" id="MobiDB-lite"/>
    </source>
</evidence>
<dbReference type="Pfam" id="PF05380">
    <property type="entry name" value="Peptidase_A17"/>
    <property type="match status" value="1"/>
</dbReference>
<evidence type="ECO:0000313" key="3">
    <source>
        <dbReference type="Proteomes" id="UP000299102"/>
    </source>
</evidence>
<dbReference type="OrthoDB" id="6434680at2759"/>
<protein>
    <submittedName>
        <fullName evidence="2">Uncharacterized protein</fullName>
    </submittedName>
</protein>
<dbReference type="PANTHER" id="PTHR47331">
    <property type="entry name" value="PHD-TYPE DOMAIN-CONTAINING PROTEIN"/>
    <property type="match status" value="1"/>
</dbReference>
<gene>
    <name evidence="2" type="ORF">EVAR_62365_1</name>
</gene>
<dbReference type="Proteomes" id="UP000299102">
    <property type="component" value="Unassembled WGS sequence"/>
</dbReference>
<proteinExistence type="predicted"/>
<dbReference type="STRING" id="151549.A0A4C2A3B6"/>
<dbReference type="InterPro" id="IPR008042">
    <property type="entry name" value="Retrotrans_Pao"/>
</dbReference>
<dbReference type="EMBL" id="BGZK01002409">
    <property type="protein sequence ID" value="GBP93713.1"/>
    <property type="molecule type" value="Genomic_DNA"/>
</dbReference>
<accession>A0A4C2A3B6</accession>
<organism evidence="2 3">
    <name type="scientific">Eumeta variegata</name>
    <name type="common">Bagworm moth</name>
    <name type="synonym">Eumeta japonica</name>
    <dbReference type="NCBI Taxonomy" id="151549"/>
    <lineage>
        <taxon>Eukaryota</taxon>
        <taxon>Metazoa</taxon>
        <taxon>Ecdysozoa</taxon>
        <taxon>Arthropoda</taxon>
        <taxon>Hexapoda</taxon>
        <taxon>Insecta</taxon>
        <taxon>Pterygota</taxon>
        <taxon>Neoptera</taxon>
        <taxon>Endopterygota</taxon>
        <taxon>Lepidoptera</taxon>
        <taxon>Glossata</taxon>
        <taxon>Ditrysia</taxon>
        <taxon>Tineoidea</taxon>
        <taxon>Psychidae</taxon>
        <taxon>Oiketicinae</taxon>
        <taxon>Eumeta</taxon>
    </lineage>
</organism>
<keyword evidence="3" id="KW-1185">Reference proteome</keyword>
<evidence type="ECO:0000313" key="2">
    <source>
        <dbReference type="EMBL" id="GBP93713.1"/>
    </source>
</evidence>
<dbReference type="AlphaFoldDB" id="A0A4C2A3B6"/>
<comment type="caution">
    <text evidence="2">The sequence shown here is derived from an EMBL/GenBank/DDBJ whole genome shotgun (WGS) entry which is preliminary data.</text>
</comment>
<reference evidence="2 3" key="1">
    <citation type="journal article" date="2019" name="Commun. Biol.">
        <title>The bagworm genome reveals a unique fibroin gene that provides high tensile strength.</title>
        <authorList>
            <person name="Kono N."/>
            <person name="Nakamura H."/>
            <person name="Ohtoshi R."/>
            <person name="Tomita M."/>
            <person name="Numata K."/>
            <person name="Arakawa K."/>
        </authorList>
    </citation>
    <scope>NUCLEOTIDE SEQUENCE [LARGE SCALE GENOMIC DNA]</scope>
</reference>
<feature type="region of interest" description="Disordered" evidence="1">
    <location>
        <begin position="41"/>
        <end position="60"/>
    </location>
</feature>
<sequence length="467" mass="53128">MLLQFITTDKYRHHLRPSDASDIELNDIVKRHFEIESLGVAPRKPSHDPEEGAQPAPNQSTSERLWYLPHFAVTHPQKKVRLVFDAAARTNGKCLNDALLTGPDLIRSLLGVLVRFRQGRVACQPTSRKCSCGVPNDVTDFRRRLIALYCDLHQNRNASEFELEYPEACKAIRLDHYVDDFLKSFNSIEEARRVSKQVYEIHRKAAFELRGWASNEIEVLNEMPDTRNDDNVQLGGDTRIEKTLGLQWDINNDALGFNLGLRNTPTEVLETSLPPTKRQVTSAVMSVFDPLGLASPVPITGKCMLQDIWRSGIDWDETIEADAHKKWLKWVNDIKKLASIRIPRCISPGHTEGELHVFVDASEKSYAAAVYWRIKLSEHESAVSLIAGKARVAPLKVISIPRLELKAALLSAQLSLYERQLSHYDAPPGAQRPYMSCAGRGRYRARYSWHRAKMKVRKRSVPFEFEL</sequence>